<proteinExistence type="predicted"/>
<reference evidence="1" key="1">
    <citation type="submission" date="2019-07" db="EMBL/GenBank/DDBJ databases">
        <title>Mesorhizobum intechiensis sp. nov. isolated from nodules of Lotus tenuis growing in lowlands of the Flooding Pampa, Argentina.</title>
        <authorList>
            <person name="Estrella M.J."/>
            <person name="Torres Tejerizo G.A."/>
            <person name="Cumpa Velazquez L.M."/>
            <person name="Fontana F."/>
            <person name="Hansen L."/>
            <person name="Pistorio M."/>
            <person name="Sannazzaro A.I."/>
        </authorList>
    </citation>
    <scope>NUCLEOTIDE SEQUENCE</scope>
    <source>
        <strain evidence="1">BD68</strain>
    </source>
</reference>
<dbReference type="Proteomes" id="UP000235507">
    <property type="component" value="Unassembled WGS sequence"/>
</dbReference>
<feature type="non-terminal residue" evidence="1">
    <location>
        <position position="264"/>
    </location>
</feature>
<protein>
    <submittedName>
        <fullName evidence="1">Uncharacterized protein</fullName>
    </submittedName>
</protein>
<organism evidence="1 2">
    <name type="scientific">Mesorhizobium intechi</name>
    <dbReference type="NCBI Taxonomy" id="537601"/>
    <lineage>
        <taxon>Bacteria</taxon>
        <taxon>Pseudomonadati</taxon>
        <taxon>Pseudomonadota</taxon>
        <taxon>Alphaproteobacteria</taxon>
        <taxon>Hyphomicrobiales</taxon>
        <taxon>Phyllobacteriaceae</taxon>
        <taxon>Mesorhizobium</taxon>
    </lineage>
</organism>
<dbReference type="AlphaFoldDB" id="A0A8T9AKV7"/>
<evidence type="ECO:0000313" key="1">
    <source>
        <dbReference type="EMBL" id="TSE03904.1"/>
    </source>
</evidence>
<evidence type="ECO:0000313" key="2">
    <source>
        <dbReference type="Proteomes" id="UP000235507"/>
    </source>
</evidence>
<sequence length="264" mass="27278">MGFRRVLAVPQALSDSLGAKYVDESVPLQQRIVELSEILKALRDPEARFLLAGQVFQSALDRLRQNAANNPKITSVELEAQGKALEAGLIEMAQHPARVRFNAGSWWQKPIAAVNDSVRLAANGATFDQADKFAAGLNWLFSAKSYSELLAAEQAESEDAADRAGSAGMAAKLLGAFATGHGLQGAGLTFTGKFGAEALEGLPGLFARSAGMAADGAVFGGVDAALNGRDIVRDMGIGALLGAGGNVLAEGLSAVGSQVVARLG</sequence>
<comment type="caution">
    <text evidence="1">The sequence shown here is derived from an EMBL/GenBank/DDBJ whole genome shotgun (WGS) entry which is preliminary data.</text>
</comment>
<dbReference type="EMBL" id="PNOT02000292">
    <property type="protein sequence ID" value="TSE03904.1"/>
    <property type="molecule type" value="Genomic_DNA"/>
</dbReference>
<keyword evidence="2" id="KW-1185">Reference proteome</keyword>
<gene>
    <name evidence="1" type="ORF">C1D09_025025</name>
</gene>
<name>A0A8T9AKV7_9HYPH</name>
<accession>A0A8T9AKV7</accession>